<dbReference type="PANTHER" id="PTHR36307">
    <property type="entry name" value="FLAGELLA BASAL BODY P-RING FORMATION PROTEIN FLGA"/>
    <property type="match status" value="1"/>
</dbReference>
<dbReference type="InterPro" id="IPR017585">
    <property type="entry name" value="SAF_FlgA"/>
</dbReference>
<keyword evidence="2" id="KW-0732">Signal</keyword>
<evidence type="ECO:0000259" key="4">
    <source>
        <dbReference type="SMART" id="SM00858"/>
    </source>
</evidence>
<protein>
    <submittedName>
        <fullName evidence="5">Flagella basal body P-ring formation protein FlgA</fullName>
    </submittedName>
</protein>
<gene>
    <name evidence="5" type="primary">flgA_4</name>
    <name evidence="5" type="ORF">GALL_205440</name>
</gene>
<comment type="subcellular location">
    <subcellularLocation>
        <location evidence="1">Periplasm</location>
    </subcellularLocation>
</comment>
<dbReference type="Gene3D" id="3.90.1210.10">
    <property type="entry name" value="Antifreeze-like/N-acetylneuraminic acid synthase C-terminal domain"/>
    <property type="match status" value="1"/>
</dbReference>
<keyword evidence="3" id="KW-0574">Periplasm</keyword>
<feature type="domain" description="SAF" evidence="4">
    <location>
        <begin position="127"/>
        <end position="189"/>
    </location>
</feature>
<organism evidence="5">
    <name type="scientific">mine drainage metagenome</name>
    <dbReference type="NCBI Taxonomy" id="410659"/>
    <lineage>
        <taxon>unclassified sequences</taxon>
        <taxon>metagenomes</taxon>
        <taxon>ecological metagenomes</taxon>
    </lineage>
</organism>
<evidence type="ECO:0000313" key="5">
    <source>
        <dbReference type="EMBL" id="OIQ97412.1"/>
    </source>
</evidence>
<dbReference type="SMART" id="SM00858">
    <property type="entry name" value="SAF"/>
    <property type="match status" value="1"/>
</dbReference>
<dbReference type="CDD" id="cd11614">
    <property type="entry name" value="SAF_CpaB_FlgA_like"/>
    <property type="match status" value="1"/>
</dbReference>
<evidence type="ECO:0000256" key="2">
    <source>
        <dbReference type="ARBA" id="ARBA00022729"/>
    </source>
</evidence>
<keyword evidence="5" id="KW-0966">Cell projection</keyword>
<dbReference type="InterPro" id="IPR039246">
    <property type="entry name" value="Flagellar_FlgA"/>
</dbReference>
<dbReference type="AlphaFoldDB" id="A0A1J5RZC4"/>
<sequence length="251" mass="26226">MNCIAKMVYLNAGRITLMLFSVLSTAISFAATVEPMVSVATQPTKQNLTVLRAKVTDFLETQTIGYPGKVSVRAGAIDPNLRLTSCANPQVFLPAGSRAWGKTSVGVRCDGPSAWTIYVQASVNVAAKYLVAATPLSQGSIVTSQDVLFENGDLTQLPAGVFTDVDQAIGRIVNISMTAGTVLRQDMLKMPPAVQRGQTVMVTSVGQGFTVAAEGQAMANASEGQVVQVRVSSGQLISGIARAGGQVDVGF</sequence>
<dbReference type="Gene3D" id="2.30.30.760">
    <property type="match status" value="1"/>
</dbReference>
<dbReference type="InterPro" id="IPR013974">
    <property type="entry name" value="SAF"/>
</dbReference>
<dbReference type="GO" id="GO:0042597">
    <property type="term" value="C:periplasmic space"/>
    <property type="evidence" value="ECO:0007669"/>
    <property type="project" value="UniProtKB-SubCell"/>
</dbReference>
<keyword evidence="5" id="KW-0969">Cilium</keyword>
<evidence type="ECO:0000256" key="1">
    <source>
        <dbReference type="ARBA" id="ARBA00004418"/>
    </source>
</evidence>
<dbReference type="Pfam" id="PF13144">
    <property type="entry name" value="ChapFlgA"/>
    <property type="match status" value="1"/>
</dbReference>
<reference evidence="5" key="1">
    <citation type="submission" date="2016-10" db="EMBL/GenBank/DDBJ databases">
        <title>Sequence of Gallionella enrichment culture.</title>
        <authorList>
            <person name="Poehlein A."/>
            <person name="Muehling M."/>
            <person name="Daniel R."/>
        </authorList>
    </citation>
    <scope>NUCLEOTIDE SEQUENCE</scope>
</reference>
<dbReference type="InterPro" id="IPR041231">
    <property type="entry name" value="FlgA_N"/>
</dbReference>
<dbReference type="NCBIfam" id="TIGR03170">
    <property type="entry name" value="flgA_cterm"/>
    <property type="match status" value="1"/>
</dbReference>
<evidence type="ECO:0000256" key="3">
    <source>
        <dbReference type="ARBA" id="ARBA00022764"/>
    </source>
</evidence>
<dbReference type="PANTHER" id="PTHR36307:SF1">
    <property type="entry name" value="FLAGELLA BASAL BODY P-RING FORMATION PROTEIN FLGA"/>
    <property type="match status" value="1"/>
</dbReference>
<comment type="caution">
    <text evidence="5">The sequence shown here is derived from an EMBL/GenBank/DDBJ whole genome shotgun (WGS) entry which is preliminary data.</text>
</comment>
<name>A0A1J5RZC4_9ZZZZ</name>
<dbReference type="EMBL" id="MLJW01000133">
    <property type="protein sequence ID" value="OIQ97412.1"/>
    <property type="molecule type" value="Genomic_DNA"/>
</dbReference>
<dbReference type="GO" id="GO:0044780">
    <property type="term" value="P:bacterial-type flagellum assembly"/>
    <property type="evidence" value="ECO:0007669"/>
    <property type="project" value="InterPro"/>
</dbReference>
<accession>A0A1J5RZC4</accession>
<dbReference type="Pfam" id="PF17656">
    <property type="entry name" value="ChapFlgA_N"/>
    <property type="match status" value="1"/>
</dbReference>
<proteinExistence type="predicted"/>
<keyword evidence="5" id="KW-0282">Flagellum</keyword>